<accession>A0A0Q2N250</accession>
<evidence type="ECO:0000313" key="3">
    <source>
        <dbReference type="Proteomes" id="UP000051221"/>
    </source>
</evidence>
<keyword evidence="1" id="KW-1133">Transmembrane helix</keyword>
<sequence>MSDLTTSIDSIQPVVESSGSSIWGYVIGGIVIVLAAGYFGFKKMNQPAFVIKQLRKRNRKEMQKQGVESAESMADLDLLLDAVQKYATEKKMTGTAMVQLLAPMNDKSKVKSGTDFYHALAYIAKNIDDPQLARSFQNKSKQVKSSSPLMAGLLKRAGV</sequence>
<dbReference type="EMBL" id="LKHS01000009">
    <property type="protein sequence ID" value="KQH85823.1"/>
    <property type="molecule type" value="Genomic_DNA"/>
</dbReference>
<organism evidence="2 3">
    <name type="scientific">Vibrio furnissii</name>
    <dbReference type="NCBI Taxonomy" id="29494"/>
    <lineage>
        <taxon>Bacteria</taxon>
        <taxon>Pseudomonadati</taxon>
        <taxon>Pseudomonadota</taxon>
        <taxon>Gammaproteobacteria</taxon>
        <taxon>Vibrionales</taxon>
        <taxon>Vibrionaceae</taxon>
        <taxon>Vibrio</taxon>
    </lineage>
</organism>
<keyword evidence="3" id="KW-1185">Reference proteome</keyword>
<evidence type="ECO:0000313" key="2">
    <source>
        <dbReference type="EMBL" id="KQH85823.1"/>
    </source>
</evidence>
<dbReference type="GeneID" id="50535978"/>
<dbReference type="RefSeq" id="WP_004725168.1">
    <property type="nucleotide sequence ID" value="NZ_CABLCD010000013.1"/>
</dbReference>
<dbReference type="AlphaFoldDB" id="A0A0Q2N250"/>
<keyword evidence="1" id="KW-0812">Transmembrane</keyword>
<reference evidence="2 3" key="1">
    <citation type="submission" date="2015-08" db="EMBL/GenBank/DDBJ databases">
        <title>Antibacterial properties of a collection of Vibrionaceae strains.</title>
        <authorList>
            <person name="Giubergia S."/>
        </authorList>
    </citation>
    <scope>NUCLEOTIDE SEQUENCE [LARGE SCALE GENOMIC DNA]</scope>
    <source>
        <strain evidence="2 3">S0821</strain>
    </source>
</reference>
<name>A0A0Q2N250_VIBFU</name>
<dbReference type="Proteomes" id="UP000051221">
    <property type="component" value="Unassembled WGS sequence"/>
</dbReference>
<evidence type="ECO:0000256" key="1">
    <source>
        <dbReference type="SAM" id="Phobius"/>
    </source>
</evidence>
<dbReference type="InParanoid" id="A0A0Q2N250"/>
<keyword evidence="1" id="KW-0472">Membrane</keyword>
<gene>
    <name evidence="2" type="ORF">AMR76_11095</name>
</gene>
<proteinExistence type="predicted"/>
<feature type="transmembrane region" description="Helical" evidence="1">
    <location>
        <begin position="22"/>
        <end position="41"/>
    </location>
</feature>
<protein>
    <submittedName>
        <fullName evidence="2">Uncharacterized protein</fullName>
    </submittedName>
</protein>
<comment type="caution">
    <text evidence="2">The sequence shown here is derived from an EMBL/GenBank/DDBJ whole genome shotgun (WGS) entry which is preliminary data.</text>
</comment>